<sequence>MNDEVQGAIPAPADDAEQVQQVETTSSEATAEQAAEQQTEHQEPEQKKEPWFQKRIGELTREKYEARRAAEQYQAELQQYREQLARLQQGEAAPQMPDAPHVDVESLVEQRAAAKLAEQRFNESCNKAYEAGTKEFPDFDRAVSNLQMLGANREFLELVVESDAGHKLLHRLGNDMDEAARILRLPPVQMARELTKLEFSMKQPPAPKPVSKAPDPIKPIGTGKTADSGLSDDIPIDEWMRRRNKQLRR</sequence>
<comment type="caution">
    <text evidence="3">The sequence shown here is derived from an EMBL/GenBank/DDBJ whole genome shotgun (WGS) entry which is preliminary data.</text>
</comment>
<reference evidence="3 4" key="1">
    <citation type="submission" date="2020-05" db="EMBL/GenBank/DDBJ databases">
        <title>MicrobeNet Type strains.</title>
        <authorList>
            <person name="Nicholson A.C."/>
        </authorList>
    </citation>
    <scope>NUCLEOTIDE SEQUENCE [LARGE SCALE GENOMIC DNA]</scope>
    <source>
        <strain evidence="3 4">ATCC 700815</strain>
    </source>
</reference>
<feature type="compositionally biased region" description="Basic and acidic residues" evidence="2">
    <location>
        <begin position="38"/>
        <end position="53"/>
    </location>
</feature>
<feature type="compositionally biased region" description="Low complexity" evidence="2">
    <location>
        <begin position="23"/>
        <end position="37"/>
    </location>
</feature>
<accession>A0A849BHM8</accession>
<protein>
    <submittedName>
        <fullName evidence="3">Uncharacterized protein</fullName>
    </submittedName>
</protein>
<dbReference type="AlphaFoldDB" id="A0A849BHM8"/>
<name>A0A849BHM8_9BURK</name>
<feature type="region of interest" description="Disordered" evidence="2">
    <location>
        <begin position="202"/>
        <end position="249"/>
    </location>
</feature>
<gene>
    <name evidence="3" type="ORF">HLB16_14465</name>
</gene>
<evidence type="ECO:0000256" key="2">
    <source>
        <dbReference type="SAM" id="MobiDB-lite"/>
    </source>
</evidence>
<feature type="coiled-coil region" evidence="1">
    <location>
        <begin position="56"/>
        <end position="90"/>
    </location>
</feature>
<dbReference type="Proteomes" id="UP000542973">
    <property type="component" value="Unassembled WGS sequence"/>
</dbReference>
<dbReference type="EMBL" id="JABEMD010000023">
    <property type="protein sequence ID" value="NNH12077.1"/>
    <property type="molecule type" value="Genomic_DNA"/>
</dbReference>
<evidence type="ECO:0000313" key="4">
    <source>
        <dbReference type="Proteomes" id="UP000542973"/>
    </source>
</evidence>
<dbReference type="RefSeq" id="WP_151022390.1">
    <property type="nucleotide sequence ID" value="NZ_BAAAEB010000068.1"/>
</dbReference>
<feature type="region of interest" description="Disordered" evidence="2">
    <location>
        <begin position="1"/>
        <end position="53"/>
    </location>
</feature>
<evidence type="ECO:0000256" key="1">
    <source>
        <dbReference type="SAM" id="Coils"/>
    </source>
</evidence>
<evidence type="ECO:0000313" key="3">
    <source>
        <dbReference type="EMBL" id="NNH12077.1"/>
    </source>
</evidence>
<keyword evidence="1" id="KW-0175">Coiled coil</keyword>
<proteinExistence type="predicted"/>
<organism evidence="3 4">
    <name type="scientific">Cupriavidus gilardii</name>
    <dbReference type="NCBI Taxonomy" id="82541"/>
    <lineage>
        <taxon>Bacteria</taxon>
        <taxon>Pseudomonadati</taxon>
        <taxon>Pseudomonadota</taxon>
        <taxon>Betaproteobacteria</taxon>
        <taxon>Burkholderiales</taxon>
        <taxon>Burkholderiaceae</taxon>
        <taxon>Cupriavidus</taxon>
    </lineage>
</organism>